<dbReference type="EC" id="5.2.1.8" evidence="9"/>
<feature type="domain" description="PpiC" evidence="8">
    <location>
        <begin position="242"/>
        <end position="358"/>
    </location>
</feature>
<evidence type="ECO:0000256" key="4">
    <source>
        <dbReference type="ARBA" id="ARBA00022989"/>
    </source>
</evidence>
<keyword evidence="5" id="KW-0472">Membrane</keyword>
<dbReference type="SUPFAM" id="SSF109998">
    <property type="entry name" value="Triger factor/SurA peptide-binding domain-like"/>
    <property type="match status" value="1"/>
</dbReference>
<evidence type="ECO:0000313" key="10">
    <source>
        <dbReference type="Proteomes" id="UP000068382"/>
    </source>
</evidence>
<accession>A0A132BR97</accession>
<dbReference type="InterPro" id="IPR052029">
    <property type="entry name" value="PpiD_chaperone"/>
</dbReference>
<dbReference type="SUPFAM" id="SSF54534">
    <property type="entry name" value="FKBP-like"/>
    <property type="match status" value="1"/>
</dbReference>
<feature type="domain" description="PpiC" evidence="8">
    <location>
        <begin position="472"/>
        <end position="559"/>
    </location>
</feature>
<dbReference type="PATRIC" id="fig|1768241.3.peg.4460"/>
<dbReference type="Proteomes" id="UP000068382">
    <property type="component" value="Unassembled WGS sequence"/>
</dbReference>
<keyword evidence="6" id="KW-0143">Chaperone</keyword>
<dbReference type="Pfam" id="PF13624">
    <property type="entry name" value="SurA_N_3"/>
    <property type="match status" value="1"/>
</dbReference>
<dbReference type="InterPro" id="IPR027304">
    <property type="entry name" value="Trigger_fact/SurA_dom_sf"/>
</dbReference>
<dbReference type="GO" id="GO:0005886">
    <property type="term" value="C:plasma membrane"/>
    <property type="evidence" value="ECO:0007669"/>
    <property type="project" value="UniProtKB-SubCell"/>
</dbReference>
<name>A0A132BR97_9RHOB</name>
<dbReference type="InterPro" id="IPR000297">
    <property type="entry name" value="PPIase_PpiC"/>
</dbReference>
<evidence type="ECO:0000313" key="9">
    <source>
        <dbReference type="EMBL" id="KUP90911.1"/>
    </source>
</evidence>
<keyword evidence="9" id="KW-0413">Isomerase</keyword>
<dbReference type="Pfam" id="PF13145">
    <property type="entry name" value="Rotamase_2"/>
    <property type="match status" value="2"/>
</dbReference>
<reference evidence="9 10" key="1">
    <citation type="submission" date="2015-12" db="EMBL/GenBank/DDBJ databases">
        <title>Genome sequence of the marine Rhodobacteraceae strain O3.65, Candidatus Tritonibacter horizontis.</title>
        <authorList>
            <person name="Poehlein A."/>
            <person name="Giebel H.A."/>
            <person name="Voget S."/>
            <person name="Brinkhoff T."/>
        </authorList>
    </citation>
    <scope>NUCLEOTIDE SEQUENCE [LARGE SCALE GENOMIC DNA]</scope>
    <source>
        <strain evidence="9 10">O3.65</strain>
    </source>
</reference>
<dbReference type="EMBL" id="LPUY01000134">
    <property type="protein sequence ID" value="KUP90911.1"/>
    <property type="molecule type" value="Genomic_DNA"/>
</dbReference>
<comment type="subcellular location">
    <subcellularLocation>
        <location evidence="1">Cell membrane</location>
        <topology evidence="1">Single-pass type II membrane protein</topology>
    </subcellularLocation>
</comment>
<dbReference type="GO" id="GO:0003755">
    <property type="term" value="F:peptidyl-prolyl cis-trans isomerase activity"/>
    <property type="evidence" value="ECO:0007669"/>
    <property type="project" value="UniProtKB-EC"/>
</dbReference>
<evidence type="ECO:0000256" key="7">
    <source>
        <dbReference type="ARBA" id="ARBA00038408"/>
    </source>
</evidence>
<dbReference type="OrthoDB" id="9768393at2"/>
<comment type="caution">
    <text evidence="9">The sequence shown here is derived from an EMBL/GenBank/DDBJ whole genome shotgun (WGS) entry which is preliminary data.</text>
</comment>
<protein>
    <submittedName>
        <fullName evidence="9">Peptidyl-prolyl cis-trans isomerase D</fullName>
        <ecNumber evidence="9">5.2.1.8</ecNumber>
    </submittedName>
</protein>
<organism evidence="9 10">
    <name type="scientific">Tritonibacter horizontis</name>
    <dbReference type="NCBI Taxonomy" id="1768241"/>
    <lineage>
        <taxon>Bacteria</taxon>
        <taxon>Pseudomonadati</taxon>
        <taxon>Pseudomonadota</taxon>
        <taxon>Alphaproteobacteria</taxon>
        <taxon>Rhodobacterales</taxon>
        <taxon>Paracoccaceae</taxon>
        <taxon>Tritonibacter</taxon>
    </lineage>
</organism>
<keyword evidence="3" id="KW-0812">Transmembrane</keyword>
<sequence length="611" mass="66202">MKNLSKTFVWILMGLLFVGLAGFGAVNVSGTTRTLASVGEAEVSVDDYARALQQEQRAIQQQSGQYIPLSQLVSMGVDQNVLSGLVTTAALDNEVQRIGLSVGDDSLLQEITQIPAFQGSDGAFSRENYKFALENAGLSETEFEEDLRAETARTLVQAAVVGGTRMPVVLRDTLTDYIGARRSFAYVRLSEEDLVLTTAEPTEDELRSYYDANTDSFTLPETKVITYVLLSPESLVDEVELDEATLRALYEQRDAEFNVPERRLVERLVFSDTEKAATAMAQLELGGTTFETLVEDRGLTLGDIDLGDVAHGDLGAAGDGIFAAEVGGVVGPLPSDLGPALFRVNGILEASNTSYEDALPTLREELALERARRVIETRAEGLDDLLAGGATLEELAKQEPGVELGQINWTADTTEGVAGYESFRTAAEALTAEDFPAVAFVDDGSLYAMRLDETLPPRPEPFDSARDTVLAQVKAARLQTALAEQAEAIKTAAEANDGQFAEDLEVREEVGLTRTAYLDQTPVDMMNQIFEMEPGALQVISGSEGVVVVRLDEILPPQDSTDMAFLAEALGEQLDQSLATELFRVYMQSVQTQARPQINQQAVNAVHASFQ</sequence>
<comment type="similarity">
    <text evidence="7">Belongs to the PpiD chaperone family.</text>
</comment>
<keyword evidence="10" id="KW-1185">Reference proteome</keyword>
<keyword evidence="2" id="KW-1003">Cell membrane</keyword>
<evidence type="ECO:0000259" key="8">
    <source>
        <dbReference type="Pfam" id="PF13145"/>
    </source>
</evidence>
<evidence type="ECO:0000256" key="3">
    <source>
        <dbReference type="ARBA" id="ARBA00022692"/>
    </source>
</evidence>
<evidence type="ECO:0000256" key="5">
    <source>
        <dbReference type="ARBA" id="ARBA00023136"/>
    </source>
</evidence>
<evidence type="ECO:0000256" key="6">
    <source>
        <dbReference type="ARBA" id="ARBA00023186"/>
    </source>
</evidence>
<dbReference type="PANTHER" id="PTHR47529:SF1">
    <property type="entry name" value="PERIPLASMIC CHAPERONE PPID"/>
    <property type="match status" value="1"/>
</dbReference>
<gene>
    <name evidence="9" type="primary">ppiD</name>
    <name evidence="9" type="ORF">TRIHO_42670</name>
</gene>
<dbReference type="PANTHER" id="PTHR47529">
    <property type="entry name" value="PEPTIDYL-PROLYL CIS-TRANS ISOMERASE D"/>
    <property type="match status" value="1"/>
</dbReference>
<evidence type="ECO:0000256" key="1">
    <source>
        <dbReference type="ARBA" id="ARBA00004401"/>
    </source>
</evidence>
<dbReference type="AlphaFoldDB" id="A0A132BR97"/>
<proteinExistence type="inferred from homology"/>
<dbReference type="RefSeq" id="WP_068248555.1">
    <property type="nucleotide sequence ID" value="NZ_LPUY01000134.1"/>
</dbReference>
<dbReference type="Gene3D" id="1.10.4030.10">
    <property type="entry name" value="Porin chaperone SurA, peptide-binding domain"/>
    <property type="match status" value="1"/>
</dbReference>
<keyword evidence="4" id="KW-1133">Transmembrane helix</keyword>
<evidence type="ECO:0000256" key="2">
    <source>
        <dbReference type="ARBA" id="ARBA00022475"/>
    </source>
</evidence>